<dbReference type="EMBL" id="JPIU01000037">
    <property type="protein sequence ID" value="KIO45845.1"/>
    <property type="molecule type" value="Genomic_DNA"/>
</dbReference>
<evidence type="ECO:0000313" key="5">
    <source>
        <dbReference type="Proteomes" id="UP000031937"/>
    </source>
</evidence>
<gene>
    <name evidence="4" type="ORF">BA92_05175</name>
    <name evidence="3" type="ORF">IE90_11230</name>
</gene>
<dbReference type="Pfam" id="PF01936">
    <property type="entry name" value="NYN"/>
    <property type="match status" value="1"/>
</dbReference>
<dbReference type="GO" id="GO:0004540">
    <property type="term" value="F:RNA nuclease activity"/>
    <property type="evidence" value="ECO:0007669"/>
    <property type="project" value="InterPro"/>
</dbReference>
<evidence type="ECO:0000313" key="3">
    <source>
        <dbReference type="EMBL" id="KIO43681.1"/>
    </source>
</evidence>
<dbReference type="Gene3D" id="3.40.50.1010">
    <property type="entry name" value="5'-nuclease"/>
    <property type="match status" value="1"/>
</dbReference>
<comment type="caution">
    <text evidence="4">The sequence shown here is derived from an EMBL/GenBank/DDBJ whole genome shotgun (WGS) entry which is preliminary data.</text>
</comment>
<dbReference type="EMBL" id="JPIT01000031">
    <property type="protein sequence ID" value="KIO43681.1"/>
    <property type="molecule type" value="Genomic_DNA"/>
</dbReference>
<dbReference type="PROSITE" id="PS51644">
    <property type="entry name" value="HTH_OST"/>
    <property type="match status" value="1"/>
</dbReference>
<evidence type="ECO:0000313" key="4">
    <source>
        <dbReference type="EMBL" id="KIO45845.1"/>
    </source>
</evidence>
<evidence type="ECO:0000313" key="6">
    <source>
        <dbReference type="Proteomes" id="UP000031980"/>
    </source>
</evidence>
<sequence length="262" mass="29769">MKNQRFNIAVLIDGDNAQAKLIKEVLQEVSKYGKATIRRIYGDWTQPQMNSWKDIVNEYSINPVQKFSYTTGKNSTDSSLIIDAMDILHAKNCDGFCIVSSDSDYTGLAKRIREEGLFVMGIGERKTPVAFVQSCEIFTFSENLIKQEVKMAEAEQKPKATKRNTPKSSVQEEPPAKEKNTRESLPRDIIDKAFEISTNEDEEAYIANVGMNLRKIDPSFDPRTYGFSNLTKLMESIKKYKVIKNIVNGLNHPLVRLKDNSK</sequence>
<name>A0A0C3R6Z1_9PORP</name>
<evidence type="ECO:0000256" key="1">
    <source>
        <dbReference type="SAM" id="MobiDB-lite"/>
    </source>
</evidence>
<dbReference type="AlphaFoldDB" id="A0A0C3R6Z1"/>
<reference evidence="4 6" key="1">
    <citation type="submission" date="2014-07" db="EMBL/GenBank/DDBJ databases">
        <title>Porphyromonadaceae bacterium OUH 308042 = ATCC BAA-2681 = DSM 28342 draft genome.</title>
        <authorList>
            <person name="Sydenham T.V."/>
            <person name="Hasman H."/>
            <person name="Justensen U.S."/>
        </authorList>
    </citation>
    <scope>NUCLEOTIDE SEQUENCE [LARGE SCALE GENOMIC DNA]</scope>
    <source>
        <strain evidence="4 6">OUH 308042</strain>
    </source>
</reference>
<keyword evidence="6" id="KW-1185">Reference proteome</keyword>
<dbReference type="Proteomes" id="UP000031980">
    <property type="component" value="Unassembled WGS sequence"/>
</dbReference>
<proteinExistence type="predicted"/>
<protein>
    <recommendedName>
        <fullName evidence="2">HTH OST-type domain-containing protein</fullName>
    </recommendedName>
</protein>
<dbReference type="PANTHER" id="PTHR35811">
    <property type="entry name" value="SLR1870 PROTEIN"/>
    <property type="match status" value="1"/>
</dbReference>
<dbReference type="PANTHER" id="PTHR35811:SF1">
    <property type="entry name" value="HTH OST-TYPE DOMAIN-CONTAINING PROTEIN"/>
    <property type="match status" value="1"/>
</dbReference>
<dbReference type="Proteomes" id="UP000031937">
    <property type="component" value="Unassembled WGS sequence"/>
</dbReference>
<feature type="region of interest" description="Disordered" evidence="1">
    <location>
        <begin position="153"/>
        <end position="184"/>
    </location>
</feature>
<dbReference type="InterPro" id="IPR021139">
    <property type="entry name" value="NYN"/>
</dbReference>
<dbReference type="CDD" id="cd10146">
    <property type="entry name" value="LabA_like_C"/>
    <property type="match status" value="1"/>
</dbReference>
<dbReference type="InterPro" id="IPR041966">
    <property type="entry name" value="LOTUS-like"/>
</dbReference>
<dbReference type="CDD" id="cd11297">
    <property type="entry name" value="PIN_LabA-like_N_1"/>
    <property type="match status" value="1"/>
</dbReference>
<accession>A0A0C3R6Z1</accession>
<dbReference type="InterPro" id="IPR025605">
    <property type="entry name" value="OST-HTH/LOTUS_dom"/>
</dbReference>
<feature type="compositionally biased region" description="Basic and acidic residues" evidence="1">
    <location>
        <begin position="174"/>
        <end position="184"/>
    </location>
</feature>
<evidence type="ECO:0000259" key="2">
    <source>
        <dbReference type="PROSITE" id="PS51644"/>
    </source>
</evidence>
<reference evidence="3 5" key="2">
    <citation type="submission" date="2014-07" db="EMBL/GenBank/DDBJ databases">
        <title>Porphyromonadaceae bacterium OUH 334697 = ATCC BAA-2682 = DSM 28341 draft genome.</title>
        <authorList>
            <person name="Sydenham T.V."/>
            <person name="Hasman H."/>
            <person name="Justesen U.S."/>
        </authorList>
    </citation>
    <scope>NUCLEOTIDE SEQUENCE [LARGE SCALE GENOMIC DNA]</scope>
    <source>
        <strain evidence="3 5">OUH 334697</strain>
    </source>
</reference>
<feature type="domain" description="HTH OST-type" evidence="2">
    <location>
        <begin position="185"/>
        <end position="259"/>
    </location>
</feature>
<dbReference type="OrthoDB" id="9783963at2"/>
<dbReference type="Gene3D" id="3.30.420.610">
    <property type="entry name" value="LOTUS domain-like"/>
    <property type="match status" value="1"/>
</dbReference>
<dbReference type="Pfam" id="PF12872">
    <property type="entry name" value="OST-HTH"/>
    <property type="match status" value="1"/>
</dbReference>
<organism evidence="4 6">
    <name type="scientific">Sanguibacteroides justesenii</name>
    <dbReference type="NCBI Taxonomy" id="1547597"/>
    <lineage>
        <taxon>Bacteria</taxon>
        <taxon>Pseudomonadati</taxon>
        <taxon>Bacteroidota</taxon>
        <taxon>Bacteroidia</taxon>
        <taxon>Bacteroidales</taxon>
        <taxon>Porphyromonadaceae</taxon>
        <taxon>Sanguibacteroides</taxon>
    </lineage>
</organism>
<dbReference type="RefSeq" id="WP_041504085.1">
    <property type="nucleotide sequence ID" value="NZ_JPIT01000031.1"/>
</dbReference>